<dbReference type="AlphaFoldDB" id="A0AAD6ZTR2"/>
<keyword evidence="2" id="KW-1185">Reference proteome</keyword>
<comment type="caution">
    <text evidence="1">The sequence shown here is derived from an EMBL/GenBank/DDBJ whole genome shotgun (WGS) entry which is preliminary data.</text>
</comment>
<protein>
    <submittedName>
        <fullName evidence="1">Uncharacterized protein</fullName>
    </submittedName>
</protein>
<reference evidence="1" key="1">
    <citation type="submission" date="2023-03" db="EMBL/GenBank/DDBJ databases">
        <title>Massive genome expansion in bonnet fungi (Mycena s.s.) driven by repeated elements and novel gene families across ecological guilds.</title>
        <authorList>
            <consortium name="Lawrence Berkeley National Laboratory"/>
            <person name="Harder C.B."/>
            <person name="Miyauchi S."/>
            <person name="Viragh M."/>
            <person name="Kuo A."/>
            <person name="Thoen E."/>
            <person name="Andreopoulos B."/>
            <person name="Lu D."/>
            <person name="Skrede I."/>
            <person name="Drula E."/>
            <person name="Henrissat B."/>
            <person name="Morin E."/>
            <person name="Kohler A."/>
            <person name="Barry K."/>
            <person name="LaButti K."/>
            <person name="Morin E."/>
            <person name="Salamov A."/>
            <person name="Lipzen A."/>
            <person name="Mereny Z."/>
            <person name="Hegedus B."/>
            <person name="Baldrian P."/>
            <person name="Stursova M."/>
            <person name="Weitz H."/>
            <person name="Taylor A."/>
            <person name="Grigoriev I.V."/>
            <person name="Nagy L.G."/>
            <person name="Martin F."/>
            <person name="Kauserud H."/>
        </authorList>
    </citation>
    <scope>NUCLEOTIDE SEQUENCE</scope>
    <source>
        <strain evidence="1">CBHHK002</strain>
    </source>
</reference>
<accession>A0AAD6ZTR2</accession>
<organism evidence="1 2">
    <name type="scientific">Mycena albidolilacea</name>
    <dbReference type="NCBI Taxonomy" id="1033008"/>
    <lineage>
        <taxon>Eukaryota</taxon>
        <taxon>Fungi</taxon>
        <taxon>Dikarya</taxon>
        <taxon>Basidiomycota</taxon>
        <taxon>Agaricomycotina</taxon>
        <taxon>Agaricomycetes</taxon>
        <taxon>Agaricomycetidae</taxon>
        <taxon>Agaricales</taxon>
        <taxon>Marasmiineae</taxon>
        <taxon>Mycenaceae</taxon>
        <taxon>Mycena</taxon>
    </lineage>
</organism>
<evidence type="ECO:0000313" key="1">
    <source>
        <dbReference type="EMBL" id="KAJ7336935.1"/>
    </source>
</evidence>
<proteinExistence type="predicted"/>
<dbReference type="EMBL" id="JARIHO010000030">
    <property type="protein sequence ID" value="KAJ7336935.1"/>
    <property type="molecule type" value="Genomic_DNA"/>
</dbReference>
<dbReference type="Proteomes" id="UP001218218">
    <property type="component" value="Unassembled WGS sequence"/>
</dbReference>
<name>A0AAD6ZTR2_9AGAR</name>
<sequence>MLALRMDFPPASTCFAFLVFPTADSAQPSNVKADLAKAVMLIACLFSRKHSSLHLPDTLNTLDTSVYLCTYISHVDSDYGLGDKDVLPAYDGRDWPPNYVVAAAAARRQNTPIVGAASAVGPLQGLATSLVSSSVDNVV</sequence>
<evidence type="ECO:0000313" key="2">
    <source>
        <dbReference type="Proteomes" id="UP001218218"/>
    </source>
</evidence>
<gene>
    <name evidence="1" type="ORF">DFH08DRAFT_877747</name>
</gene>